<evidence type="ECO:0000313" key="2">
    <source>
        <dbReference type="EMBL" id="GGX02598.1"/>
    </source>
</evidence>
<accession>A0A918JS51</accession>
<organism evidence="2 3">
    <name type="scientific">Aquimarina muelleri</name>
    <dbReference type="NCBI Taxonomy" id="279356"/>
    <lineage>
        <taxon>Bacteria</taxon>
        <taxon>Pseudomonadati</taxon>
        <taxon>Bacteroidota</taxon>
        <taxon>Flavobacteriia</taxon>
        <taxon>Flavobacteriales</taxon>
        <taxon>Flavobacteriaceae</taxon>
        <taxon>Aquimarina</taxon>
    </lineage>
</organism>
<dbReference type="SUPFAM" id="SSF54593">
    <property type="entry name" value="Glyoxalase/Bleomycin resistance protein/Dihydroxybiphenyl dioxygenase"/>
    <property type="match status" value="1"/>
</dbReference>
<keyword evidence="3" id="KW-1185">Reference proteome</keyword>
<protein>
    <submittedName>
        <fullName evidence="2">Glyoxalase</fullName>
    </submittedName>
</protein>
<evidence type="ECO:0000313" key="3">
    <source>
        <dbReference type="Proteomes" id="UP000601108"/>
    </source>
</evidence>
<dbReference type="Proteomes" id="UP000601108">
    <property type="component" value="Unassembled WGS sequence"/>
</dbReference>
<dbReference type="InterPro" id="IPR029068">
    <property type="entry name" value="Glyas_Bleomycin-R_OHBP_Dase"/>
</dbReference>
<evidence type="ECO:0000259" key="1">
    <source>
        <dbReference type="PROSITE" id="PS51819"/>
    </source>
</evidence>
<comment type="caution">
    <text evidence="2">The sequence shown here is derived from an EMBL/GenBank/DDBJ whole genome shotgun (WGS) entry which is preliminary data.</text>
</comment>
<dbReference type="InterPro" id="IPR004360">
    <property type="entry name" value="Glyas_Fos-R_dOase_dom"/>
</dbReference>
<dbReference type="PROSITE" id="PS51819">
    <property type="entry name" value="VOC"/>
    <property type="match status" value="1"/>
</dbReference>
<dbReference type="Gene3D" id="3.30.720.120">
    <property type="match status" value="1"/>
</dbReference>
<sequence length="130" mass="15208">MKKINRIMTNICSDNLAKSRDFYTKLFDFNVDYDSDWFVHLISKDKKLELGIIERTNEIVPNGFQNNPQGFYVTFVVDNVDEIFKIAESEKFEIINEPIDTFYGQRRLLLKDPNGALVDISSPIKDFNFN</sequence>
<dbReference type="Gene3D" id="3.30.720.110">
    <property type="match status" value="1"/>
</dbReference>
<dbReference type="AlphaFoldDB" id="A0A918JS51"/>
<dbReference type="InterPro" id="IPR037523">
    <property type="entry name" value="VOC_core"/>
</dbReference>
<dbReference type="EMBL" id="BMWS01000001">
    <property type="protein sequence ID" value="GGX02598.1"/>
    <property type="molecule type" value="Genomic_DNA"/>
</dbReference>
<feature type="domain" description="VOC" evidence="1">
    <location>
        <begin position="3"/>
        <end position="123"/>
    </location>
</feature>
<reference evidence="2 3" key="1">
    <citation type="journal article" date="2014" name="Int. J. Syst. Evol. Microbiol.">
        <title>Complete genome sequence of Corynebacterium casei LMG S-19264T (=DSM 44701T), isolated from a smear-ripened cheese.</title>
        <authorList>
            <consortium name="US DOE Joint Genome Institute (JGI-PGF)"/>
            <person name="Walter F."/>
            <person name="Albersmeier A."/>
            <person name="Kalinowski J."/>
            <person name="Ruckert C."/>
        </authorList>
    </citation>
    <scope>NUCLEOTIDE SEQUENCE [LARGE SCALE GENOMIC DNA]</scope>
    <source>
        <strain evidence="2 3">KCTC 12285</strain>
    </source>
</reference>
<name>A0A918JS51_9FLAO</name>
<gene>
    <name evidence="2" type="ORF">GCM10007384_00400</name>
</gene>
<dbReference type="Pfam" id="PF00903">
    <property type="entry name" value="Glyoxalase"/>
    <property type="match status" value="1"/>
</dbReference>
<proteinExistence type="predicted"/>